<feature type="transmembrane region" description="Helical" evidence="2">
    <location>
        <begin position="431"/>
        <end position="456"/>
    </location>
</feature>
<reference evidence="5" key="1">
    <citation type="journal article" date="2019" name="Int. J. Syst. Evol. Microbiol.">
        <title>The Global Catalogue of Microorganisms (GCM) 10K type strain sequencing project: providing services to taxonomists for standard genome sequencing and annotation.</title>
        <authorList>
            <consortium name="The Broad Institute Genomics Platform"/>
            <consortium name="The Broad Institute Genome Sequencing Center for Infectious Disease"/>
            <person name="Wu L."/>
            <person name="Ma J."/>
        </authorList>
    </citation>
    <scope>NUCLEOTIDE SEQUENCE [LARGE SCALE GENOMIC DNA]</scope>
    <source>
        <strain evidence="5">JCM 18961</strain>
    </source>
</reference>
<keyword evidence="2" id="KW-0812">Transmembrane</keyword>
<dbReference type="InterPro" id="IPR029030">
    <property type="entry name" value="Caspase-like_dom_sf"/>
</dbReference>
<dbReference type="EMBL" id="BAABLO010000013">
    <property type="protein sequence ID" value="GAA4733239.1"/>
    <property type="molecule type" value="Genomic_DNA"/>
</dbReference>
<dbReference type="Gene3D" id="3.40.50.1460">
    <property type="match status" value="1"/>
</dbReference>
<keyword evidence="2" id="KW-1133">Transmembrane helix</keyword>
<feature type="transmembrane region" description="Helical" evidence="2">
    <location>
        <begin position="669"/>
        <end position="687"/>
    </location>
</feature>
<organism evidence="4 5">
    <name type="scientific">Pedococcus ginsenosidimutans</name>
    <dbReference type="NCBI Taxonomy" id="490570"/>
    <lineage>
        <taxon>Bacteria</taxon>
        <taxon>Bacillati</taxon>
        <taxon>Actinomycetota</taxon>
        <taxon>Actinomycetes</taxon>
        <taxon>Micrococcales</taxon>
        <taxon>Intrasporangiaceae</taxon>
        <taxon>Pedococcus</taxon>
    </lineage>
</organism>
<dbReference type="InterPro" id="IPR011600">
    <property type="entry name" value="Pept_C14_caspase"/>
</dbReference>
<feature type="transmembrane region" description="Helical" evidence="2">
    <location>
        <begin position="731"/>
        <end position="750"/>
    </location>
</feature>
<evidence type="ECO:0000256" key="2">
    <source>
        <dbReference type="SAM" id="Phobius"/>
    </source>
</evidence>
<dbReference type="PROSITE" id="PS00018">
    <property type="entry name" value="EF_HAND_1"/>
    <property type="match status" value="1"/>
</dbReference>
<dbReference type="Proteomes" id="UP001500556">
    <property type="component" value="Unassembled WGS sequence"/>
</dbReference>
<name>A0ABP8YKU2_9MICO</name>
<feature type="domain" description="Peptidase C14 caspase" evidence="3">
    <location>
        <begin position="4"/>
        <end position="243"/>
    </location>
</feature>
<dbReference type="InterPro" id="IPR018247">
    <property type="entry name" value="EF_Hand_1_Ca_BS"/>
</dbReference>
<evidence type="ECO:0000313" key="4">
    <source>
        <dbReference type="EMBL" id="GAA4733239.1"/>
    </source>
</evidence>
<feature type="region of interest" description="Disordered" evidence="1">
    <location>
        <begin position="328"/>
        <end position="395"/>
    </location>
</feature>
<dbReference type="RefSeq" id="WP_345505226.1">
    <property type="nucleotide sequence ID" value="NZ_BAABLO010000013.1"/>
</dbReference>
<feature type="transmembrane region" description="Helical" evidence="2">
    <location>
        <begin position="538"/>
        <end position="562"/>
    </location>
</feature>
<feature type="transmembrane region" description="Helical" evidence="2">
    <location>
        <begin position="496"/>
        <end position="517"/>
    </location>
</feature>
<feature type="transmembrane region" description="Helical" evidence="2">
    <location>
        <begin position="574"/>
        <end position="593"/>
    </location>
</feature>
<sequence length="788" mass="81115">MDGRRTALIVASDEFEHPGLNRLRAPMADAEALAAVLGDPEIGGFEVRVVHNAPSHAVQGSIEDLFAEGRPDDLLLLHFSGHGLKSDSGELFLAATNTRPDRLASTSVSADFVQRCMRGSRARSIVLFLDCCYGGAFGEGVAVRAAGPANVLDSFPAGKLGGGRGRAVITASSAMEYAFEGSALATDDQKQPSVFTAAVVEGLRTGAADRDEDGLVSLSELYDYVFDQVRAHNPNQTPSRDIELQGELYVARSRRRRVRAVRLPADLGAAVQDANMYTRLGAVGELRARLASPDPGVALGALHALQDVARSDTSYVADAAREALAALPATPGTEAPRQALAAQPSATEPPAPVPGDVTRGASRTAPTLPADGDSPAAPPPIRSPAADAEAHVSSPVVRHRVPAGRTLLVGGGLMVLAVMLPSFVYGEGAFAFRAALAVVLLGVGVLACATGVATVYAGAFSERWRWPVATTAVLALGTAALVLDASGGLGASDVDFGIWVALAGCLTAITAGVLAVVRGRPAPATTPVAGSPTAPTPLARALGTGTLVASGTVVAATFTVRFTGDLQAVVQSGLLWAWLFPGFVGLVAGVLFLRPRARAHVAAALLVGAGAAATWGLWDMPRTWKDSGTANLDSGYFLELAGLVGLVALAVRAVVLLRGEHGLSLARPVWRAVALPAGVGLLAALPFVRVARLNLQNSQTGNAVHDLVMAFLVVVVPTLTAMLRPVEVGRFVLLGWSCAAVGTVVDYVRLLRDAGAPLLGVPYVLLALAAFVVIALVAHPGRAAPGPA</sequence>
<keyword evidence="5" id="KW-1185">Reference proteome</keyword>
<evidence type="ECO:0000256" key="1">
    <source>
        <dbReference type="SAM" id="MobiDB-lite"/>
    </source>
</evidence>
<dbReference type="Pfam" id="PF00656">
    <property type="entry name" value="Peptidase_C14"/>
    <property type="match status" value="1"/>
</dbReference>
<evidence type="ECO:0000259" key="3">
    <source>
        <dbReference type="Pfam" id="PF00656"/>
    </source>
</evidence>
<proteinExistence type="predicted"/>
<feature type="transmembrane region" description="Helical" evidence="2">
    <location>
        <begin position="468"/>
        <end position="490"/>
    </location>
</feature>
<feature type="transmembrane region" description="Helical" evidence="2">
    <location>
        <begin position="407"/>
        <end position="425"/>
    </location>
</feature>
<feature type="transmembrane region" description="Helical" evidence="2">
    <location>
        <begin position="600"/>
        <end position="618"/>
    </location>
</feature>
<keyword evidence="2" id="KW-0472">Membrane</keyword>
<gene>
    <name evidence="4" type="ORF">GCM10025782_35750</name>
</gene>
<protein>
    <submittedName>
        <fullName evidence="4">Caspase family protein</fullName>
    </submittedName>
</protein>
<accession>A0ABP8YKU2</accession>
<comment type="caution">
    <text evidence="4">The sequence shown here is derived from an EMBL/GenBank/DDBJ whole genome shotgun (WGS) entry which is preliminary data.</text>
</comment>
<feature type="transmembrane region" description="Helical" evidence="2">
    <location>
        <begin position="756"/>
        <end position="778"/>
    </location>
</feature>
<feature type="transmembrane region" description="Helical" evidence="2">
    <location>
        <begin position="707"/>
        <end position="724"/>
    </location>
</feature>
<evidence type="ECO:0000313" key="5">
    <source>
        <dbReference type="Proteomes" id="UP001500556"/>
    </source>
</evidence>
<dbReference type="NCBIfam" id="NF047832">
    <property type="entry name" value="caspase_w_EACC1"/>
    <property type="match status" value="1"/>
</dbReference>
<dbReference type="SUPFAM" id="SSF52129">
    <property type="entry name" value="Caspase-like"/>
    <property type="match status" value="1"/>
</dbReference>
<feature type="transmembrane region" description="Helical" evidence="2">
    <location>
        <begin position="638"/>
        <end position="657"/>
    </location>
</feature>